<dbReference type="PROSITE" id="PS50110">
    <property type="entry name" value="RESPONSE_REGULATORY"/>
    <property type="match status" value="1"/>
</dbReference>
<dbReference type="SUPFAM" id="SSF52172">
    <property type="entry name" value="CheY-like"/>
    <property type="match status" value="1"/>
</dbReference>
<evidence type="ECO:0000256" key="2">
    <source>
        <dbReference type="PROSITE-ProRule" id="PRU00169"/>
    </source>
</evidence>
<reference evidence="4" key="3">
    <citation type="submission" date="2022-06" db="EMBL/GenBank/DDBJ databases">
        <title>Leptospira isolates from biofilms formed at urban environments.</title>
        <authorList>
            <person name="Ribeiro P.S."/>
            <person name="Sousa T."/>
            <person name="Carvalho N."/>
            <person name="Aburjaile F."/>
            <person name="Neves F."/>
            <person name="Oliveira D."/>
            <person name="Blanco L."/>
            <person name="Lima J."/>
            <person name="Costa F."/>
            <person name="Brenig B."/>
            <person name="Soares S."/>
            <person name="Ramos R."/>
            <person name="Goes-Neto A."/>
            <person name="Matiuzzi M."/>
            <person name="Azevedo V."/>
            <person name="Ristow P."/>
        </authorList>
    </citation>
    <scope>NUCLEOTIDE SEQUENCE</scope>
    <source>
        <strain evidence="4">VSF7</strain>
    </source>
</reference>
<evidence type="ECO:0000313" key="4">
    <source>
        <dbReference type="EMBL" id="MCW7515006.1"/>
    </source>
</evidence>
<dbReference type="PANTHER" id="PTHR44591:SF19">
    <property type="entry name" value="TWO-COMPONENT RESPONSE REGULATOR-RELATED"/>
    <property type="match status" value="1"/>
</dbReference>
<evidence type="ECO:0000259" key="3">
    <source>
        <dbReference type="PROSITE" id="PS50110"/>
    </source>
</evidence>
<dbReference type="EMBL" id="JAMQQD010000002">
    <property type="protein sequence ID" value="MCW7515006.1"/>
    <property type="molecule type" value="Genomic_DNA"/>
</dbReference>
<dbReference type="InterPro" id="IPR001789">
    <property type="entry name" value="Sig_transdc_resp-reg_receiver"/>
</dbReference>
<dbReference type="GO" id="GO:0000160">
    <property type="term" value="P:phosphorelay signal transduction system"/>
    <property type="evidence" value="ECO:0007669"/>
    <property type="project" value="InterPro"/>
</dbReference>
<evidence type="ECO:0000256" key="1">
    <source>
        <dbReference type="ARBA" id="ARBA00022553"/>
    </source>
</evidence>
<dbReference type="Pfam" id="PF00072">
    <property type="entry name" value="Response_reg"/>
    <property type="match status" value="1"/>
</dbReference>
<dbReference type="EMBL" id="RQGI01000049">
    <property type="protein sequence ID" value="TGL68678.1"/>
    <property type="molecule type" value="Genomic_DNA"/>
</dbReference>
<dbReference type="PANTHER" id="PTHR44591">
    <property type="entry name" value="STRESS RESPONSE REGULATOR PROTEIN 1"/>
    <property type="match status" value="1"/>
</dbReference>
<sequence>MSKGYIICVDDEVSVLETLAEQLLARFGESHIIETASSAEEALSLIDEIIGSNDIVELIVSDQVMPGMKGDRFLEQVHQRLPDAIKILLTGQAGLDSAIYAINNGGLSRYVEKPWNIEELSKDIKDLLDKFRQNLENQHLIQALNRRILELEANQPK</sequence>
<reference evidence="5" key="1">
    <citation type="submission" date="2018-10" db="EMBL/GenBank/DDBJ databases">
        <authorList>
            <person name="Vincent A.T."/>
            <person name="Schiettekatte O."/>
            <person name="Bourhy P."/>
            <person name="Veyrier F.J."/>
            <person name="Picardeau M."/>
        </authorList>
    </citation>
    <scope>NUCLEOTIDE SEQUENCE</scope>
    <source>
        <strain evidence="5">201702449</strain>
    </source>
</reference>
<evidence type="ECO:0000313" key="7">
    <source>
        <dbReference type="Proteomes" id="UP001209694"/>
    </source>
</evidence>
<keyword evidence="6" id="KW-1185">Reference proteome</keyword>
<keyword evidence="1 2" id="KW-0597">Phosphoprotein</keyword>
<dbReference type="SMART" id="SM00448">
    <property type="entry name" value="REC"/>
    <property type="match status" value="1"/>
</dbReference>
<dbReference type="Proteomes" id="UP001209694">
    <property type="component" value="Unassembled WGS sequence"/>
</dbReference>
<gene>
    <name evidence="5" type="ORF">EHQ60_12430</name>
    <name evidence="4" type="ORF">ND810_07545</name>
</gene>
<accession>A0A2N0AZN5</accession>
<feature type="modified residue" description="4-aspartylphosphate" evidence="2">
    <location>
        <position position="62"/>
    </location>
</feature>
<feature type="domain" description="Response regulatory" evidence="3">
    <location>
        <begin position="5"/>
        <end position="128"/>
    </location>
</feature>
<dbReference type="Gene3D" id="3.40.50.2300">
    <property type="match status" value="1"/>
</dbReference>
<protein>
    <submittedName>
        <fullName evidence="4">Response regulator</fullName>
    </submittedName>
</protein>
<evidence type="ECO:0000313" key="5">
    <source>
        <dbReference type="EMBL" id="TGL68678.1"/>
    </source>
</evidence>
<dbReference type="AlphaFoldDB" id="A0A2N0AZN5"/>
<evidence type="ECO:0000313" key="6">
    <source>
        <dbReference type="Proteomes" id="UP000297352"/>
    </source>
</evidence>
<dbReference type="InterPro" id="IPR011006">
    <property type="entry name" value="CheY-like_superfamily"/>
</dbReference>
<dbReference type="RefSeq" id="WP_100716381.1">
    <property type="nucleotide sequence ID" value="NZ_JAMQPS010000001.1"/>
</dbReference>
<dbReference type="GeneID" id="93339719"/>
<dbReference type="InterPro" id="IPR050595">
    <property type="entry name" value="Bact_response_regulator"/>
</dbReference>
<proteinExistence type="predicted"/>
<dbReference type="Proteomes" id="UP000297352">
    <property type="component" value="Unassembled WGS sequence"/>
</dbReference>
<reference evidence="6" key="2">
    <citation type="journal article" date="2019" name="PLoS Negl. Trop. Dis.">
        <title>Revisiting the worldwide diversity of Leptospira species in the environment.</title>
        <authorList>
            <person name="Vincent A.T."/>
            <person name="Schiettekatte O."/>
            <person name="Bourhy P."/>
            <person name="Veyrier F.J."/>
            <person name="Picardeau M."/>
        </authorList>
    </citation>
    <scope>NUCLEOTIDE SEQUENCE [LARGE SCALE GENOMIC DNA]</scope>
    <source>
        <strain evidence="6">201702449</strain>
    </source>
</reference>
<comment type="caution">
    <text evidence="4">The sequence shown here is derived from an EMBL/GenBank/DDBJ whole genome shotgun (WGS) entry which is preliminary data.</text>
</comment>
<organism evidence="4 7">
    <name type="scientific">Leptospira levettii</name>
    <dbReference type="NCBI Taxonomy" id="2023178"/>
    <lineage>
        <taxon>Bacteria</taxon>
        <taxon>Pseudomonadati</taxon>
        <taxon>Spirochaetota</taxon>
        <taxon>Spirochaetia</taxon>
        <taxon>Leptospirales</taxon>
        <taxon>Leptospiraceae</taxon>
        <taxon>Leptospira</taxon>
    </lineage>
</organism>
<name>A0A2N0AZN5_9LEPT</name>